<evidence type="ECO:0000313" key="3">
    <source>
        <dbReference type="EMBL" id="MDO7896903.1"/>
    </source>
</evidence>
<reference evidence="3 4" key="1">
    <citation type="submission" date="2023-07" db="EMBL/GenBank/DDBJ databases">
        <title>Identification of four novel Pseudomonas species associated with bacterial leaf spot of cucurbits.</title>
        <authorList>
            <person name="Fullem K.R."/>
        </authorList>
    </citation>
    <scope>NUCLEOTIDE SEQUENCE [LARGE SCALE GENOMIC DNA]</scope>
    <source>
        <strain evidence="3 4">K18</strain>
    </source>
</reference>
<feature type="domain" description="Lipocalin-like" evidence="2">
    <location>
        <begin position="31"/>
        <end position="131"/>
    </location>
</feature>
<accession>A0ABT9BWG7</accession>
<proteinExistence type="predicted"/>
<evidence type="ECO:0000259" key="2">
    <source>
        <dbReference type="Pfam" id="PF13924"/>
    </source>
</evidence>
<keyword evidence="1" id="KW-0732">Signal</keyword>
<protein>
    <submittedName>
        <fullName evidence="3">Lipocalin-like domain-containing protein</fullName>
    </submittedName>
</protein>
<dbReference type="InterPro" id="IPR024311">
    <property type="entry name" value="Lipocalin-like"/>
</dbReference>
<name>A0ABT9BWG7_9PSED</name>
<feature type="chain" id="PRO_5046470365" evidence="1">
    <location>
        <begin position="25"/>
        <end position="169"/>
    </location>
</feature>
<evidence type="ECO:0000313" key="4">
    <source>
        <dbReference type="Proteomes" id="UP001228019"/>
    </source>
</evidence>
<evidence type="ECO:0000256" key="1">
    <source>
        <dbReference type="SAM" id="SignalP"/>
    </source>
</evidence>
<sequence length="169" mass="18666">MTLKSRVLTVGAVVAFSVFSTAIASTENPFVGTWRVISATVEHQGSRSDAYGPNPHGWLVFTPELTFIEVLTDPRVPAFRSNVRGEGTDEENRAAMAGSIGFFGRYTVNQKGEFTGNTVEGSTFPNWVGAVRTQDDLQLKVDGDRMVENFRRPDGTQVHIIFERVRAIQ</sequence>
<comment type="caution">
    <text evidence="3">The sequence shown here is derived from an EMBL/GenBank/DDBJ whole genome shotgun (WGS) entry which is preliminary data.</text>
</comment>
<organism evidence="3 4">
    <name type="scientific">Pseudomonas citrulli</name>
    <dbReference type="NCBI Taxonomy" id="3064347"/>
    <lineage>
        <taxon>Bacteria</taxon>
        <taxon>Pseudomonadati</taxon>
        <taxon>Pseudomonadota</taxon>
        <taxon>Gammaproteobacteria</taxon>
        <taxon>Pseudomonadales</taxon>
        <taxon>Pseudomonadaceae</taxon>
        <taxon>Pseudomonas</taxon>
    </lineage>
</organism>
<dbReference type="Proteomes" id="UP001228019">
    <property type="component" value="Unassembled WGS sequence"/>
</dbReference>
<dbReference type="RefSeq" id="WP_304553389.1">
    <property type="nucleotide sequence ID" value="NZ_JAUQOP010000008.1"/>
</dbReference>
<dbReference type="EMBL" id="JAUQOP010000008">
    <property type="protein sequence ID" value="MDO7896903.1"/>
    <property type="molecule type" value="Genomic_DNA"/>
</dbReference>
<dbReference type="Pfam" id="PF13924">
    <property type="entry name" value="Lipocalin_5"/>
    <property type="match status" value="1"/>
</dbReference>
<gene>
    <name evidence="3" type="ORF">Q6A48_08335</name>
</gene>
<feature type="signal peptide" evidence="1">
    <location>
        <begin position="1"/>
        <end position="24"/>
    </location>
</feature>
<keyword evidence="4" id="KW-1185">Reference proteome</keyword>